<dbReference type="Pfam" id="PF12710">
    <property type="entry name" value="HAD"/>
    <property type="match status" value="1"/>
</dbReference>
<organism evidence="11 12">
    <name type="scientific">Allofrancisella frigidaquae</name>
    <dbReference type="NCBI Taxonomy" id="1085644"/>
    <lineage>
        <taxon>Bacteria</taxon>
        <taxon>Pseudomonadati</taxon>
        <taxon>Pseudomonadota</taxon>
        <taxon>Gammaproteobacteria</taxon>
        <taxon>Thiotrichales</taxon>
        <taxon>Francisellaceae</taxon>
        <taxon>Allofrancisella</taxon>
    </lineage>
</organism>
<evidence type="ECO:0000256" key="4">
    <source>
        <dbReference type="ARBA" id="ARBA00022605"/>
    </source>
</evidence>
<keyword evidence="8" id="KW-0718">Serine biosynthesis</keyword>
<dbReference type="Proteomes" id="UP000503320">
    <property type="component" value="Chromosome"/>
</dbReference>
<comment type="catalytic activity">
    <reaction evidence="9">
        <text>O-phospho-L-serine + H2O = L-serine + phosphate</text>
        <dbReference type="Rhea" id="RHEA:21208"/>
        <dbReference type="ChEBI" id="CHEBI:15377"/>
        <dbReference type="ChEBI" id="CHEBI:33384"/>
        <dbReference type="ChEBI" id="CHEBI:43474"/>
        <dbReference type="ChEBI" id="CHEBI:57524"/>
        <dbReference type="EC" id="3.1.3.3"/>
    </reaction>
</comment>
<evidence type="ECO:0000256" key="7">
    <source>
        <dbReference type="ARBA" id="ARBA00022842"/>
    </source>
</evidence>
<gene>
    <name evidence="11" type="ORF">E3E15_02515</name>
</gene>
<reference evidence="11 12" key="1">
    <citation type="submission" date="2019-03" db="EMBL/GenBank/DDBJ databases">
        <title>Complete Genome Sequence of Allofrancisella frigidaquae Strain SYSU 10HL1970 Isolated from Water-Cooling Systems in China.</title>
        <authorList>
            <person name="Ohrman C."/>
            <person name="Uneklint I."/>
            <person name="Sjodin A."/>
        </authorList>
    </citation>
    <scope>NUCLEOTIDE SEQUENCE [LARGE SCALE GENOMIC DNA]</scope>
    <source>
        <strain evidence="11 12">SYSU 10HL1970</strain>
    </source>
</reference>
<keyword evidence="6" id="KW-0378">Hydrolase</keyword>
<keyword evidence="5" id="KW-0479">Metal-binding</keyword>
<dbReference type="Gene3D" id="3.40.50.1000">
    <property type="entry name" value="HAD superfamily/HAD-like"/>
    <property type="match status" value="1"/>
</dbReference>
<evidence type="ECO:0000256" key="3">
    <source>
        <dbReference type="ARBA" id="ARBA00012640"/>
    </source>
</evidence>
<dbReference type="InterPro" id="IPR050582">
    <property type="entry name" value="HAD-like_SerB"/>
</dbReference>
<keyword evidence="7" id="KW-0460">Magnesium</keyword>
<dbReference type="PANTHER" id="PTHR43344">
    <property type="entry name" value="PHOSPHOSERINE PHOSPHATASE"/>
    <property type="match status" value="1"/>
</dbReference>
<evidence type="ECO:0000256" key="10">
    <source>
        <dbReference type="ARBA" id="ARBA00048523"/>
    </source>
</evidence>
<dbReference type="EMBL" id="CP038017">
    <property type="protein sequence ID" value="QIV94285.1"/>
    <property type="molecule type" value="Genomic_DNA"/>
</dbReference>
<dbReference type="GO" id="GO:0005737">
    <property type="term" value="C:cytoplasm"/>
    <property type="evidence" value="ECO:0007669"/>
    <property type="project" value="TreeGrafter"/>
</dbReference>
<dbReference type="EC" id="3.1.3.3" evidence="3"/>
<dbReference type="PANTHER" id="PTHR43344:SF2">
    <property type="entry name" value="PHOSPHOSERINE PHOSPHATASE"/>
    <property type="match status" value="1"/>
</dbReference>
<dbReference type="SUPFAM" id="SSF56784">
    <property type="entry name" value="HAD-like"/>
    <property type="match status" value="1"/>
</dbReference>
<comment type="pathway">
    <text evidence="2">Amino-acid biosynthesis; L-serine biosynthesis; L-serine from 3-phospho-D-glycerate: step 3/3.</text>
</comment>
<evidence type="ECO:0000256" key="8">
    <source>
        <dbReference type="ARBA" id="ARBA00023299"/>
    </source>
</evidence>
<keyword evidence="4" id="KW-0028">Amino-acid biosynthesis</keyword>
<accession>A0A6M3HSZ9</accession>
<evidence type="ECO:0000313" key="12">
    <source>
        <dbReference type="Proteomes" id="UP000503320"/>
    </source>
</evidence>
<name>A0A6M3HSZ9_9GAMM</name>
<sequence>MQIRKKNVIFDFDSTLIKKESLELILEPILKEFPNKLKEIENITNLGMQGEINFRESLEKRLAIASPTKARIEDFVITHCPNLLTAGILELIVELKQAGFNIWIFSGGLTDSIIPFAEYLGIDKNNIFAVDVVWGENGSFYSLDNTNGACDSKLSAFEKARSLFTGEVIAVGDGYTDYQLYESGFVDKFVAYTEHVARENVTSKAKHIANSVHELRDLLFL</sequence>
<proteinExistence type="predicted"/>
<evidence type="ECO:0000256" key="9">
    <source>
        <dbReference type="ARBA" id="ARBA00048138"/>
    </source>
</evidence>
<evidence type="ECO:0000256" key="1">
    <source>
        <dbReference type="ARBA" id="ARBA00001946"/>
    </source>
</evidence>
<dbReference type="Gene3D" id="1.10.150.210">
    <property type="entry name" value="Phosphoserine phosphatase, domain 2"/>
    <property type="match status" value="1"/>
</dbReference>
<evidence type="ECO:0000256" key="6">
    <source>
        <dbReference type="ARBA" id="ARBA00022801"/>
    </source>
</evidence>
<comment type="cofactor">
    <cofactor evidence="1">
        <name>Mg(2+)</name>
        <dbReference type="ChEBI" id="CHEBI:18420"/>
    </cofactor>
</comment>
<dbReference type="InterPro" id="IPR023214">
    <property type="entry name" value="HAD_sf"/>
</dbReference>
<dbReference type="GO" id="GO:0036424">
    <property type="term" value="F:L-phosphoserine phosphatase activity"/>
    <property type="evidence" value="ECO:0007669"/>
    <property type="project" value="TreeGrafter"/>
</dbReference>
<dbReference type="NCBIfam" id="TIGR01488">
    <property type="entry name" value="HAD-SF-IB"/>
    <property type="match status" value="1"/>
</dbReference>
<dbReference type="GO" id="GO:0000287">
    <property type="term" value="F:magnesium ion binding"/>
    <property type="evidence" value="ECO:0007669"/>
    <property type="project" value="TreeGrafter"/>
</dbReference>
<comment type="catalytic activity">
    <reaction evidence="10">
        <text>O-phospho-D-serine + H2O = D-serine + phosphate</text>
        <dbReference type="Rhea" id="RHEA:24873"/>
        <dbReference type="ChEBI" id="CHEBI:15377"/>
        <dbReference type="ChEBI" id="CHEBI:35247"/>
        <dbReference type="ChEBI" id="CHEBI:43474"/>
        <dbReference type="ChEBI" id="CHEBI:58680"/>
        <dbReference type="EC" id="3.1.3.3"/>
    </reaction>
</comment>
<protein>
    <recommendedName>
        <fullName evidence="3">phosphoserine phosphatase</fullName>
        <ecNumber evidence="3">3.1.3.3</ecNumber>
    </recommendedName>
</protein>
<dbReference type="InterPro" id="IPR036412">
    <property type="entry name" value="HAD-like_sf"/>
</dbReference>
<keyword evidence="12" id="KW-1185">Reference proteome</keyword>
<evidence type="ECO:0000256" key="5">
    <source>
        <dbReference type="ARBA" id="ARBA00022723"/>
    </source>
</evidence>
<dbReference type="KEGG" id="afri:E3E15_02515"/>
<evidence type="ECO:0000256" key="2">
    <source>
        <dbReference type="ARBA" id="ARBA00005135"/>
    </source>
</evidence>
<dbReference type="AlphaFoldDB" id="A0A6M3HSZ9"/>
<dbReference type="GO" id="GO:0006564">
    <property type="term" value="P:L-serine biosynthetic process"/>
    <property type="evidence" value="ECO:0007669"/>
    <property type="project" value="UniProtKB-KW"/>
</dbReference>
<evidence type="ECO:0000313" key="11">
    <source>
        <dbReference type="EMBL" id="QIV94285.1"/>
    </source>
</evidence>
<dbReference type="RefSeq" id="WP_172106467.1">
    <property type="nucleotide sequence ID" value="NZ_CP038017.1"/>
</dbReference>